<accession>A0A6A4PD79</accession>
<keyword evidence="1" id="KW-0472">Membrane</keyword>
<proteinExistence type="predicted"/>
<organism evidence="2 3">
    <name type="scientific">Lupinus albus</name>
    <name type="common">White lupine</name>
    <name type="synonym">Lupinus termis</name>
    <dbReference type="NCBI Taxonomy" id="3870"/>
    <lineage>
        <taxon>Eukaryota</taxon>
        <taxon>Viridiplantae</taxon>
        <taxon>Streptophyta</taxon>
        <taxon>Embryophyta</taxon>
        <taxon>Tracheophyta</taxon>
        <taxon>Spermatophyta</taxon>
        <taxon>Magnoliopsida</taxon>
        <taxon>eudicotyledons</taxon>
        <taxon>Gunneridae</taxon>
        <taxon>Pentapetalae</taxon>
        <taxon>rosids</taxon>
        <taxon>fabids</taxon>
        <taxon>Fabales</taxon>
        <taxon>Fabaceae</taxon>
        <taxon>Papilionoideae</taxon>
        <taxon>50 kb inversion clade</taxon>
        <taxon>genistoids sensu lato</taxon>
        <taxon>core genistoids</taxon>
        <taxon>Genisteae</taxon>
        <taxon>Lupinus</taxon>
    </lineage>
</organism>
<keyword evidence="1" id="KW-1133">Transmembrane helix</keyword>
<comment type="caution">
    <text evidence="2">The sequence shown here is derived from an EMBL/GenBank/DDBJ whole genome shotgun (WGS) entry which is preliminary data.</text>
</comment>
<feature type="transmembrane region" description="Helical" evidence="1">
    <location>
        <begin position="30"/>
        <end position="52"/>
    </location>
</feature>
<sequence>MVNHRPICPGCYIGSLERNRMRWKGREGESLSHCLGGMFSSIFHSMLFYSIYINIAQEIGSTHLDLRL</sequence>
<dbReference type="EMBL" id="WOCE01000015">
    <property type="protein sequence ID" value="KAE9598208.1"/>
    <property type="molecule type" value="Genomic_DNA"/>
</dbReference>
<keyword evidence="3" id="KW-1185">Reference proteome</keyword>
<evidence type="ECO:0000313" key="3">
    <source>
        <dbReference type="Proteomes" id="UP000447434"/>
    </source>
</evidence>
<dbReference type="AlphaFoldDB" id="A0A6A4PD79"/>
<evidence type="ECO:0000256" key="1">
    <source>
        <dbReference type="SAM" id="Phobius"/>
    </source>
</evidence>
<gene>
    <name evidence="2" type="ORF">Lalb_Chr15g0078091</name>
</gene>
<keyword evidence="1" id="KW-0812">Transmembrane</keyword>
<dbReference type="Proteomes" id="UP000447434">
    <property type="component" value="Chromosome 15"/>
</dbReference>
<name>A0A6A4PD79_LUPAL</name>
<protein>
    <submittedName>
        <fullName evidence="2">Uncharacterized protein</fullName>
    </submittedName>
</protein>
<evidence type="ECO:0000313" key="2">
    <source>
        <dbReference type="EMBL" id="KAE9598208.1"/>
    </source>
</evidence>
<reference evidence="3" key="1">
    <citation type="journal article" date="2020" name="Nat. Commun.">
        <title>Genome sequence of the cluster root forming white lupin.</title>
        <authorList>
            <person name="Hufnagel B."/>
            <person name="Marques A."/>
            <person name="Soriano A."/>
            <person name="Marques L."/>
            <person name="Divol F."/>
            <person name="Doumas P."/>
            <person name="Sallet E."/>
            <person name="Mancinotti D."/>
            <person name="Carrere S."/>
            <person name="Marande W."/>
            <person name="Arribat S."/>
            <person name="Keller J."/>
            <person name="Huneau C."/>
            <person name="Blein T."/>
            <person name="Aime D."/>
            <person name="Laguerre M."/>
            <person name="Taylor J."/>
            <person name="Schubert V."/>
            <person name="Nelson M."/>
            <person name="Geu-Flores F."/>
            <person name="Crespi M."/>
            <person name="Gallardo-Guerrero K."/>
            <person name="Delaux P.-M."/>
            <person name="Salse J."/>
            <person name="Berges H."/>
            <person name="Guyot R."/>
            <person name="Gouzy J."/>
            <person name="Peret B."/>
        </authorList>
    </citation>
    <scope>NUCLEOTIDE SEQUENCE [LARGE SCALE GENOMIC DNA]</scope>
    <source>
        <strain evidence="3">cv. Amiga</strain>
    </source>
</reference>